<gene>
    <name evidence="2" type="ORF">AVDCRST_MAG54-4063</name>
</gene>
<protein>
    <submittedName>
        <fullName evidence="2">Uncharacterized protein</fullName>
    </submittedName>
</protein>
<feature type="region of interest" description="Disordered" evidence="1">
    <location>
        <begin position="1"/>
        <end position="62"/>
    </location>
</feature>
<dbReference type="AlphaFoldDB" id="A0A6J4JSG0"/>
<reference evidence="2" key="1">
    <citation type="submission" date="2020-02" db="EMBL/GenBank/DDBJ databases">
        <authorList>
            <person name="Meier V. D."/>
        </authorList>
    </citation>
    <scope>NUCLEOTIDE SEQUENCE</scope>
    <source>
        <strain evidence="2">AVDCRST_MAG54</strain>
    </source>
</reference>
<feature type="compositionally biased region" description="Basic residues" evidence="1">
    <location>
        <begin position="33"/>
        <end position="49"/>
    </location>
</feature>
<evidence type="ECO:0000313" key="2">
    <source>
        <dbReference type="EMBL" id="CAA9286280.1"/>
    </source>
</evidence>
<feature type="non-terminal residue" evidence="2">
    <location>
        <position position="62"/>
    </location>
</feature>
<proteinExistence type="predicted"/>
<feature type="compositionally biased region" description="Low complexity" evidence="1">
    <location>
        <begin position="1"/>
        <end position="32"/>
    </location>
</feature>
<accession>A0A6J4JSG0</accession>
<sequence>CASENRSASWTSSRSSTPCPTATSPSAPPRCARSCRGRRRARSGRRRPGPRGAGCVPCPPTR</sequence>
<name>A0A6J4JSG0_9PSEU</name>
<dbReference type="EMBL" id="CADCTH010000512">
    <property type="protein sequence ID" value="CAA9286280.1"/>
    <property type="molecule type" value="Genomic_DNA"/>
</dbReference>
<evidence type="ECO:0000256" key="1">
    <source>
        <dbReference type="SAM" id="MobiDB-lite"/>
    </source>
</evidence>
<organism evidence="2">
    <name type="scientific">uncultured Actinomycetospora sp</name>
    <dbReference type="NCBI Taxonomy" id="1135996"/>
    <lineage>
        <taxon>Bacteria</taxon>
        <taxon>Bacillati</taxon>
        <taxon>Actinomycetota</taxon>
        <taxon>Actinomycetes</taxon>
        <taxon>Pseudonocardiales</taxon>
        <taxon>Pseudonocardiaceae</taxon>
        <taxon>Actinomycetospora</taxon>
        <taxon>environmental samples</taxon>
    </lineage>
</organism>
<feature type="non-terminal residue" evidence="2">
    <location>
        <position position="1"/>
    </location>
</feature>